<gene>
    <name evidence="2" type="ORF">SNAT2548_LOCUS22810</name>
</gene>
<dbReference type="InterPro" id="IPR000626">
    <property type="entry name" value="Ubiquitin-like_dom"/>
</dbReference>
<reference evidence="2" key="1">
    <citation type="submission" date="2021-02" db="EMBL/GenBank/DDBJ databases">
        <authorList>
            <person name="Dougan E. K."/>
            <person name="Rhodes N."/>
            <person name="Thang M."/>
            <person name="Chan C."/>
        </authorList>
    </citation>
    <scope>NUCLEOTIDE SEQUENCE</scope>
</reference>
<sequence>MAEPQAVSWAYTIPIDSLSESFLQDVCKNAQPENTTLAILLDAGGGSEPVEMGRWLFQAIGCRRLLQVHLKDFQEAYPFLATASRLGLPSYPLEILEGKLFVAGRVTPDETAVDQLGITHVADLRCWKSRSAMGSCSEYRHFPIQRKEHLKPTLTQVLPFVCGAFEAGGRVMLHAELEDVSMCHAVASIAAFLMQDCQLDLPAALATVRKQLAGEHLDDDMCQQLRNRCWTFGSIHLEVLALSGTHMCTLDAEPFLSVQEVQSEVEKLTGIRPYMQRLLLGEGELDQDRWRAVVQDFHASDPDEKYRVTLHLVQCKGDVWDALRDLLEVLVHKYANGRHLDLVLAKFESVKEEMQNDVQEAAFIPMPGMYGGVSVAWLGEWGKEALEIRTSSRMDENWSDVYHVSSDGFKKMA</sequence>
<feature type="domain" description="Ubiquitin-like" evidence="1">
    <location>
        <begin position="235"/>
        <end position="301"/>
    </location>
</feature>
<dbReference type="EMBL" id="CAJNDS010002299">
    <property type="protein sequence ID" value="CAE7419361.1"/>
    <property type="molecule type" value="Genomic_DNA"/>
</dbReference>
<dbReference type="PROSITE" id="PS50053">
    <property type="entry name" value="UBIQUITIN_2"/>
    <property type="match status" value="1"/>
</dbReference>
<dbReference type="AlphaFoldDB" id="A0A812R3F7"/>
<evidence type="ECO:0000313" key="3">
    <source>
        <dbReference type="Proteomes" id="UP000604046"/>
    </source>
</evidence>
<evidence type="ECO:0000259" key="1">
    <source>
        <dbReference type="PROSITE" id="PS50053"/>
    </source>
</evidence>
<dbReference type="InterPro" id="IPR029071">
    <property type="entry name" value="Ubiquitin-like_domsf"/>
</dbReference>
<protein>
    <recommendedName>
        <fullName evidence="1">Ubiquitin-like domain-containing protein</fullName>
    </recommendedName>
</protein>
<dbReference type="InterPro" id="IPR029021">
    <property type="entry name" value="Prot-tyrosine_phosphatase-like"/>
</dbReference>
<proteinExistence type="predicted"/>
<evidence type="ECO:0000313" key="2">
    <source>
        <dbReference type="EMBL" id="CAE7419361.1"/>
    </source>
</evidence>
<accession>A0A812R3F7</accession>
<dbReference type="Proteomes" id="UP000604046">
    <property type="component" value="Unassembled WGS sequence"/>
</dbReference>
<dbReference type="Gene3D" id="3.90.190.10">
    <property type="entry name" value="Protein tyrosine phosphatase superfamily"/>
    <property type="match status" value="1"/>
</dbReference>
<dbReference type="SUPFAM" id="SSF54236">
    <property type="entry name" value="Ubiquitin-like"/>
    <property type="match status" value="1"/>
</dbReference>
<keyword evidence="3" id="KW-1185">Reference proteome</keyword>
<name>A0A812R3F7_9DINO</name>
<organism evidence="2 3">
    <name type="scientific">Symbiodinium natans</name>
    <dbReference type="NCBI Taxonomy" id="878477"/>
    <lineage>
        <taxon>Eukaryota</taxon>
        <taxon>Sar</taxon>
        <taxon>Alveolata</taxon>
        <taxon>Dinophyceae</taxon>
        <taxon>Suessiales</taxon>
        <taxon>Symbiodiniaceae</taxon>
        <taxon>Symbiodinium</taxon>
    </lineage>
</organism>
<dbReference type="OrthoDB" id="10426476at2759"/>
<comment type="caution">
    <text evidence="2">The sequence shown here is derived from an EMBL/GenBank/DDBJ whole genome shotgun (WGS) entry which is preliminary data.</text>
</comment>
<dbReference type="CDD" id="cd17039">
    <property type="entry name" value="Ubl_ubiquitin_like"/>
    <property type="match status" value="1"/>
</dbReference>